<protein>
    <submittedName>
        <fullName evidence="1">Uncharacterized protein</fullName>
    </submittedName>
</protein>
<proteinExistence type="predicted"/>
<dbReference type="AlphaFoldDB" id="A0AAV4MNR4"/>
<comment type="caution">
    <text evidence="1">The sequence shown here is derived from an EMBL/GenBank/DDBJ whole genome shotgun (WGS) entry which is preliminary data.</text>
</comment>
<name>A0AAV4MNR4_9ARAC</name>
<evidence type="ECO:0000313" key="1">
    <source>
        <dbReference type="EMBL" id="GIX73475.1"/>
    </source>
</evidence>
<accession>A0AAV4MNR4</accession>
<reference evidence="1 2" key="1">
    <citation type="submission" date="2021-06" db="EMBL/GenBank/DDBJ databases">
        <title>Caerostris darwini draft genome.</title>
        <authorList>
            <person name="Kono N."/>
            <person name="Arakawa K."/>
        </authorList>
    </citation>
    <scope>NUCLEOTIDE SEQUENCE [LARGE SCALE GENOMIC DNA]</scope>
</reference>
<dbReference type="Proteomes" id="UP001054837">
    <property type="component" value="Unassembled WGS sequence"/>
</dbReference>
<keyword evidence="2" id="KW-1185">Reference proteome</keyword>
<sequence length="102" mass="12191">MKIRIRHFAIKRRHTKPYWAILQKWDCHILLYRKVYSINTEEELETLEDSQETVILESQSNLTQKDIPLFSTTTESLIEIQEFMDSNPNLSSTLLHRVMKNI</sequence>
<dbReference type="EMBL" id="BPLQ01000610">
    <property type="protein sequence ID" value="GIX73475.1"/>
    <property type="molecule type" value="Genomic_DNA"/>
</dbReference>
<evidence type="ECO:0000313" key="2">
    <source>
        <dbReference type="Proteomes" id="UP001054837"/>
    </source>
</evidence>
<organism evidence="1 2">
    <name type="scientific">Caerostris darwini</name>
    <dbReference type="NCBI Taxonomy" id="1538125"/>
    <lineage>
        <taxon>Eukaryota</taxon>
        <taxon>Metazoa</taxon>
        <taxon>Ecdysozoa</taxon>
        <taxon>Arthropoda</taxon>
        <taxon>Chelicerata</taxon>
        <taxon>Arachnida</taxon>
        <taxon>Araneae</taxon>
        <taxon>Araneomorphae</taxon>
        <taxon>Entelegynae</taxon>
        <taxon>Araneoidea</taxon>
        <taxon>Araneidae</taxon>
        <taxon>Caerostris</taxon>
    </lineage>
</organism>
<gene>
    <name evidence="1" type="ORF">CDAR_406511</name>
</gene>